<evidence type="ECO:0000313" key="2">
    <source>
        <dbReference type="Proteomes" id="UP001516400"/>
    </source>
</evidence>
<name>A0ABD2NXF7_9CUCU</name>
<protein>
    <submittedName>
        <fullName evidence="1">Uncharacterized protein</fullName>
    </submittedName>
</protein>
<reference evidence="1 2" key="1">
    <citation type="journal article" date="2021" name="BMC Biol.">
        <title>Horizontally acquired antibacterial genes associated with adaptive radiation of ladybird beetles.</title>
        <authorList>
            <person name="Li H.S."/>
            <person name="Tang X.F."/>
            <person name="Huang Y.H."/>
            <person name="Xu Z.Y."/>
            <person name="Chen M.L."/>
            <person name="Du X.Y."/>
            <person name="Qiu B.Y."/>
            <person name="Chen P.T."/>
            <person name="Zhang W."/>
            <person name="Slipinski A."/>
            <person name="Escalona H.E."/>
            <person name="Waterhouse R.M."/>
            <person name="Zwick A."/>
            <person name="Pang H."/>
        </authorList>
    </citation>
    <scope>NUCLEOTIDE SEQUENCE [LARGE SCALE GENOMIC DNA]</scope>
    <source>
        <strain evidence="1">SYSU2018</strain>
    </source>
</reference>
<proteinExistence type="predicted"/>
<comment type="caution">
    <text evidence="1">The sequence shown here is derived from an EMBL/GenBank/DDBJ whole genome shotgun (WGS) entry which is preliminary data.</text>
</comment>
<dbReference type="EMBL" id="JABFTP020000144">
    <property type="protein sequence ID" value="KAL3283315.1"/>
    <property type="molecule type" value="Genomic_DNA"/>
</dbReference>
<accession>A0ABD2NXF7</accession>
<dbReference type="AlphaFoldDB" id="A0ABD2NXF7"/>
<evidence type="ECO:0000313" key="1">
    <source>
        <dbReference type="EMBL" id="KAL3283315.1"/>
    </source>
</evidence>
<keyword evidence="2" id="KW-1185">Reference proteome</keyword>
<sequence>NITIKNKEYQTTLEAKLILRGTELIKEDLDTHADLLTTIIKGDELLQIRREITPNKQEDLIEWSELNKLIRKNVGEDIRKYNTRVIRETIENHRK</sequence>
<feature type="non-terminal residue" evidence="1">
    <location>
        <position position="1"/>
    </location>
</feature>
<dbReference type="Proteomes" id="UP001516400">
    <property type="component" value="Unassembled WGS sequence"/>
</dbReference>
<organism evidence="1 2">
    <name type="scientific">Cryptolaemus montrouzieri</name>
    <dbReference type="NCBI Taxonomy" id="559131"/>
    <lineage>
        <taxon>Eukaryota</taxon>
        <taxon>Metazoa</taxon>
        <taxon>Ecdysozoa</taxon>
        <taxon>Arthropoda</taxon>
        <taxon>Hexapoda</taxon>
        <taxon>Insecta</taxon>
        <taxon>Pterygota</taxon>
        <taxon>Neoptera</taxon>
        <taxon>Endopterygota</taxon>
        <taxon>Coleoptera</taxon>
        <taxon>Polyphaga</taxon>
        <taxon>Cucujiformia</taxon>
        <taxon>Coccinelloidea</taxon>
        <taxon>Coccinellidae</taxon>
        <taxon>Scymninae</taxon>
        <taxon>Scymnini</taxon>
        <taxon>Cryptolaemus</taxon>
    </lineage>
</organism>
<gene>
    <name evidence="1" type="ORF">HHI36_006463</name>
</gene>